<dbReference type="GO" id="GO:0005634">
    <property type="term" value="C:nucleus"/>
    <property type="evidence" value="ECO:0007669"/>
    <property type="project" value="UniProtKB-SubCell"/>
</dbReference>
<keyword evidence="2" id="KW-0238">DNA-binding</keyword>
<organism evidence="7 8">
    <name type="scientific">Thalassiosira pseudonana</name>
    <name type="common">Marine diatom</name>
    <name type="synonym">Cyclotella nana</name>
    <dbReference type="NCBI Taxonomy" id="35128"/>
    <lineage>
        <taxon>Eukaryota</taxon>
        <taxon>Sar</taxon>
        <taxon>Stramenopiles</taxon>
        <taxon>Ochrophyta</taxon>
        <taxon>Bacillariophyta</taxon>
        <taxon>Coscinodiscophyceae</taxon>
        <taxon>Thalassiosirophycidae</taxon>
        <taxon>Thalassiosirales</taxon>
        <taxon>Thalassiosiraceae</taxon>
        <taxon>Thalassiosira</taxon>
    </lineage>
</organism>
<protein>
    <recommendedName>
        <fullName evidence="6">HSF-type DNA-binding domain-containing protein</fullName>
    </recommendedName>
</protein>
<dbReference type="HOGENOM" id="CLU_526307_0_0_1"/>
<dbReference type="InterPro" id="IPR036388">
    <property type="entry name" value="WH-like_DNA-bd_sf"/>
</dbReference>
<dbReference type="PANTHER" id="PTHR10015">
    <property type="entry name" value="HEAT SHOCK TRANSCRIPTION FACTOR"/>
    <property type="match status" value="1"/>
</dbReference>
<evidence type="ECO:0000313" key="8">
    <source>
        <dbReference type="Proteomes" id="UP000001449"/>
    </source>
</evidence>
<dbReference type="Gene3D" id="1.10.10.10">
    <property type="entry name" value="Winged helix-like DNA-binding domain superfamily/Winged helix DNA-binding domain"/>
    <property type="match status" value="1"/>
</dbReference>
<dbReference type="Proteomes" id="UP000001449">
    <property type="component" value="Chromosome 3"/>
</dbReference>
<dbReference type="InParanoid" id="B8BWZ1"/>
<feature type="region of interest" description="Disordered" evidence="5">
    <location>
        <begin position="163"/>
        <end position="209"/>
    </location>
</feature>
<dbReference type="SMART" id="SM00415">
    <property type="entry name" value="HSF"/>
    <property type="match status" value="1"/>
</dbReference>
<evidence type="ECO:0000313" key="7">
    <source>
        <dbReference type="EMBL" id="EED94113.1"/>
    </source>
</evidence>
<dbReference type="InterPro" id="IPR000232">
    <property type="entry name" value="HSF_DNA-bd"/>
</dbReference>
<name>B8BWZ1_THAPS</name>
<dbReference type="PaxDb" id="35128-Thaps3154"/>
<dbReference type="Pfam" id="PF00447">
    <property type="entry name" value="HSF_DNA-bind"/>
    <property type="match status" value="1"/>
</dbReference>
<dbReference type="SUPFAM" id="SSF46785">
    <property type="entry name" value="Winged helix' DNA-binding domain"/>
    <property type="match status" value="1"/>
</dbReference>
<proteinExistence type="inferred from homology"/>
<keyword evidence="3" id="KW-0539">Nucleus</keyword>
<comment type="similarity">
    <text evidence="4">Belongs to the HSF family.</text>
</comment>
<feature type="compositionally biased region" description="Low complexity" evidence="5">
    <location>
        <begin position="168"/>
        <end position="183"/>
    </location>
</feature>
<evidence type="ECO:0000259" key="6">
    <source>
        <dbReference type="SMART" id="SM00415"/>
    </source>
</evidence>
<accession>B8BWZ1</accession>
<sequence>MAKGRMITPPPKRGGGSTKGAPSGFVMKLFQMVNGAEDDIVSWVPSGQAFRINDISRLEKETLPSYFRHSRFQSLVRQLNFYNFRKVNRERTFWVYYHPLFHRDQEENLHNLRRRTCPGVDGRISKRNGGPNLDRDGFASPSLYEGSVSASSGGVDMMVSTRAGAKVSRSPSPSSSYSADSYRQPVGRGSVRSAPLQSMVSEEESSPMEEKTLFHRSVSSGDSSSFAAIDRTIRSTYVLRDVSNNNEYHEENISDADNEVQENRDHMDVVAEVSRDLNEICYDLNSTQKPRGRGGRGLGGDVYAFGFEKPEKHYSQVKCDLFTYDYEDCFVAEEAEEIARSQKVDTAVKSNVTKAMRTSPVQAEATEVAERVDLSPPTHDNAVILSLTTSCKDGTLVNSTSNTTNRCTASSILEFCLSNHLEDVALGTKIVTHLRNNPTLGDEFEAYRKALDRGGALYIASLEDLKRDWKTFSLNYIHDLLLAVRHHTGDTSDKVTSGGVELSPDEREAIRRCSEVWF</sequence>
<dbReference type="InterPro" id="IPR036390">
    <property type="entry name" value="WH_DNA-bd_sf"/>
</dbReference>
<keyword evidence="8" id="KW-1185">Reference proteome</keyword>
<dbReference type="EMBL" id="CM000640">
    <property type="protein sequence ID" value="EED94113.1"/>
    <property type="molecule type" value="Genomic_DNA"/>
</dbReference>
<dbReference type="OMA" id="NNEYHEE"/>
<evidence type="ECO:0000256" key="3">
    <source>
        <dbReference type="ARBA" id="ARBA00023242"/>
    </source>
</evidence>
<dbReference type="RefSeq" id="XP_002288677.1">
    <property type="nucleotide sequence ID" value="XM_002288641.1"/>
</dbReference>
<dbReference type="eggNOG" id="KOG0627">
    <property type="taxonomic scope" value="Eukaryota"/>
</dbReference>
<dbReference type="GO" id="GO:0043565">
    <property type="term" value="F:sequence-specific DNA binding"/>
    <property type="evidence" value="ECO:0007669"/>
    <property type="project" value="InterPro"/>
</dbReference>
<dbReference type="GeneID" id="7442477"/>
<evidence type="ECO:0000256" key="5">
    <source>
        <dbReference type="SAM" id="MobiDB-lite"/>
    </source>
</evidence>
<dbReference type="AlphaFoldDB" id="B8BWZ1"/>
<reference evidence="7 8" key="2">
    <citation type="journal article" date="2008" name="Nature">
        <title>The Phaeodactylum genome reveals the evolutionary history of diatom genomes.</title>
        <authorList>
            <person name="Bowler C."/>
            <person name="Allen A.E."/>
            <person name="Badger J.H."/>
            <person name="Grimwood J."/>
            <person name="Jabbari K."/>
            <person name="Kuo A."/>
            <person name="Maheswari U."/>
            <person name="Martens C."/>
            <person name="Maumus F."/>
            <person name="Otillar R.P."/>
            <person name="Rayko E."/>
            <person name="Salamov A."/>
            <person name="Vandepoele K."/>
            <person name="Beszteri B."/>
            <person name="Gruber A."/>
            <person name="Heijde M."/>
            <person name="Katinka M."/>
            <person name="Mock T."/>
            <person name="Valentin K."/>
            <person name="Verret F."/>
            <person name="Berges J.A."/>
            <person name="Brownlee C."/>
            <person name="Cadoret J.P."/>
            <person name="Chiovitti A."/>
            <person name="Choi C.J."/>
            <person name="Coesel S."/>
            <person name="De Martino A."/>
            <person name="Detter J.C."/>
            <person name="Durkin C."/>
            <person name="Falciatore A."/>
            <person name="Fournet J."/>
            <person name="Haruta M."/>
            <person name="Huysman M.J."/>
            <person name="Jenkins B.D."/>
            <person name="Jiroutova K."/>
            <person name="Jorgensen R.E."/>
            <person name="Joubert Y."/>
            <person name="Kaplan A."/>
            <person name="Kroger N."/>
            <person name="Kroth P.G."/>
            <person name="La Roche J."/>
            <person name="Lindquist E."/>
            <person name="Lommer M."/>
            <person name="Martin-Jezequel V."/>
            <person name="Lopez P.J."/>
            <person name="Lucas S."/>
            <person name="Mangogna M."/>
            <person name="McGinnis K."/>
            <person name="Medlin L.K."/>
            <person name="Montsant A."/>
            <person name="Oudot-Le Secq M.P."/>
            <person name="Napoli C."/>
            <person name="Obornik M."/>
            <person name="Parker M.S."/>
            <person name="Petit J.L."/>
            <person name="Porcel B.M."/>
            <person name="Poulsen N."/>
            <person name="Robison M."/>
            <person name="Rychlewski L."/>
            <person name="Rynearson T.A."/>
            <person name="Schmutz J."/>
            <person name="Shapiro H."/>
            <person name="Siaut M."/>
            <person name="Stanley M."/>
            <person name="Sussman M.R."/>
            <person name="Taylor A.R."/>
            <person name="Vardi A."/>
            <person name="von Dassow P."/>
            <person name="Vyverman W."/>
            <person name="Willis A."/>
            <person name="Wyrwicz L.S."/>
            <person name="Rokhsar D.S."/>
            <person name="Weissenbach J."/>
            <person name="Armbrust E.V."/>
            <person name="Green B.R."/>
            <person name="Van de Peer Y."/>
            <person name="Grigoriev I.V."/>
        </authorList>
    </citation>
    <scope>NUCLEOTIDE SEQUENCE [LARGE SCALE GENOMIC DNA]</scope>
    <source>
        <strain evidence="7 8">CCMP1335</strain>
    </source>
</reference>
<dbReference type="KEGG" id="tps:THAPSDRAFT_3154"/>
<reference evidence="7 8" key="1">
    <citation type="journal article" date="2004" name="Science">
        <title>The genome of the diatom Thalassiosira pseudonana: ecology, evolution, and metabolism.</title>
        <authorList>
            <person name="Armbrust E.V."/>
            <person name="Berges J.A."/>
            <person name="Bowler C."/>
            <person name="Green B.R."/>
            <person name="Martinez D."/>
            <person name="Putnam N.H."/>
            <person name="Zhou S."/>
            <person name="Allen A.E."/>
            <person name="Apt K.E."/>
            <person name="Bechner M."/>
            <person name="Brzezinski M.A."/>
            <person name="Chaal B.K."/>
            <person name="Chiovitti A."/>
            <person name="Davis A.K."/>
            <person name="Demarest M.S."/>
            <person name="Detter J.C."/>
            <person name="Glavina T."/>
            <person name="Goodstein D."/>
            <person name="Hadi M.Z."/>
            <person name="Hellsten U."/>
            <person name="Hildebrand M."/>
            <person name="Jenkins B.D."/>
            <person name="Jurka J."/>
            <person name="Kapitonov V.V."/>
            <person name="Kroger N."/>
            <person name="Lau W.W."/>
            <person name="Lane T.W."/>
            <person name="Larimer F.W."/>
            <person name="Lippmeier J.C."/>
            <person name="Lucas S."/>
            <person name="Medina M."/>
            <person name="Montsant A."/>
            <person name="Obornik M."/>
            <person name="Parker M.S."/>
            <person name="Palenik B."/>
            <person name="Pazour G.J."/>
            <person name="Richardson P.M."/>
            <person name="Rynearson T.A."/>
            <person name="Saito M.A."/>
            <person name="Schwartz D.C."/>
            <person name="Thamatrakoln K."/>
            <person name="Valentin K."/>
            <person name="Vardi A."/>
            <person name="Wilkerson F.P."/>
            <person name="Rokhsar D.S."/>
        </authorList>
    </citation>
    <scope>NUCLEOTIDE SEQUENCE [LARGE SCALE GENOMIC DNA]</scope>
    <source>
        <strain evidence="7 8">CCMP1335</strain>
    </source>
</reference>
<feature type="region of interest" description="Disordered" evidence="5">
    <location>
        <begin position="1"/>
        <end position="20"/>
    </location>
</feature>
<evidence type="ECO:0000256" key="1">
    <source>
        <dbReference type="ARBA" id="ARBA00004123"/>
    </source>
</evidence>
<evidence type="ECO:0000256" key="2">
    <source>
        <dbReference type="ARBA" id="ARBA00023125"/>
    </source>
</evidence>
<dbReference type="GO" id="GO:0003700">
    <property type="term" value="F:DNA-binding transcription factor activity"/>
    <property type="evidence" value="ECO:0007669"/>
    <property type="project" value="InterPro"/>
</dbReference>
<feature type="domain" description="HSF-type DNA-binding" evidence="6">
    <location>
        <begin position="21"/>
        <end position="115"/>
    </location>
</feature>
<evidence type="ECO:0000256" key="4">
    <source>
        <dbReference type="RuleBase" id="RU004020"/>
    </source>
</evidence>
<dbReference type="PANTHER" id="PTHR10015:SF206">
    <property type="entry name" value="HSF-TYPE DNA-BINDING DOMAIN-CONTAINING PROTEIN"/>
    <property type="match status" value="1"/>
</dbReference>
<gene>
    <name evidence="7" type="ORF">THAPSDRAFT_3154</name>
</gene>
<comment type="subcellular location">
    <subcellularLocation>
        <location evidence="1">Nucleus</location>
    </subcellularLocation>
</comment>